<sequence>MKNRITYICSDRFLKGSLKKLFSIFVNDGYPKHFLKKAIYSTPFFDGPTDDLPLIDVNYKKIPMVGNITDMILILLRGYPEINGTRYNSKKCSCLYPPLKDRTPVEFKYNVVYKTPCLGCNGCYIGQTQ</sequence>
<protein>
    <submittedName>
        <fullName evidence="1">Uncharacterized protein</fullName>
    </submittedName>
</protein>
<evidence type="ECO:0000313" key="2">
    <source>
        <dbReference type="Proteomes" id="UP001516400"/>
    </source>
</evidence>
<comment type="caution">
    <text evidence="1">The sequence shown here is derived from an EMBL/GenBank/DDBJ whole genome shotgun (WGS) entry which is preliminary data.</text>
</comment>
<evidence type="ECO:0000313" key="1">
    <source>
        <dbReference type="EMBL" id="KAL3284302.1"/>
    </source>
</evidence>
<proteinExistence type="predicted"/>
<dbReference type="EMBL" id="JABFTP020000165">
    <property type="protein sequence ID" value="KAL3284302.1"/>
    <property type="molecule type" value="Genomic_DNA"/>
</dbReference>
<reference evidence="1 2" key="1">
    <citation type="journal article" date="2021" name="BMC Biol.">
        <title>Horizontally acquired antibacterial genes associated with adaptive radiation of ladybird beetles.</title>
        <authorList>
            <person name="Li H.S."/>
            <person name="Tang X.F."/>
            <person name="Huang Y.H."/>
            <person name="Xu Z.Y."/>
            <person name="Chen M.L."/>
            <person name="Du X.Y."/>
            <person name="Qiu B.Y."/>
            <person name="Chen P.T."/>
            <person name="Zhang W."/>
            <person name="Slipinski A."/>
            <person name="Escalona H.E."/>
            <person name="Waterhouse R.M."/>
            <person name="Zwick A."/>
            <person name="Pang H."/>
        </authorList>
    </citation>
    <scope>NUCLEOTIDE SEQUENCE [LARGE SCALE GENOMIC DNA]</scope>
    <source>
        <strain evidence="1">SYSU2018</strain>
    </source>
</reference>
<feature type="non-terminal residue" evidence="1">
    <location>
        <position position="129"/>
    </location>
</feature>
<organism evidence="1 2">
    <name type="scientific">Cryptolaemus montrouzieri</name>
    <dbReference type="NCBI Taxonomy" id="559131"/>
    <lineage>
        <taxon>Eukaryota</taxon>
        <taxon>Metazoa</taxon>
        <taxon>Ecdysozoa</taxon>
        <taxon>Arthropoda</taxon>
        <taxon>Hexapoda</taxon>
        <taxon>Insecta</taxon>
        <taxon>Pterygota</taxon>
        <taxon>Neoptera</taxon>
        <taxon>Endopterygota</taxon>
        <taxon>Coleoptera</taxon>
        <taxon>Polyphaga</taxon>
        <taxon>Cucujiformia</taxon>
        <taxon>Coccinelloidea</taxon>
        <taxon>Coccinellidae</taxon>
        <taxon>Scymninae</taxon>
        <taxon>Scymnini</taxon>
        <taxon>Cryptolaemus</taxon>
    </lineage>
</organism>
<keyword evidence="2" id="KW-1185">Reference proteome</keyword>
<gene>
    <name evidence="1" type="ORF">HHI36_018460</name>
</gene>
<name>A0ABD2P006_9CUCU</name>
<accession>A0ABD2P006</accession>
<dbReference type="Proteomes" id="UP001516400">
    <property type="component" value="Unassembled WGS sequence"/>
</dbReference>
<dbReference type="AlphaFoldDB" id="A0ABD2P006"/>